<evidence type="ECO:0000256" key="9">
    <source>
        <dbReference type="ARBA" id="ARBA00022771"/>
    </source>
</evidence>
<feature type="domain" description="RING-type" evidence="18">
    <location>
        <begin position="320"/>
        <end position="385"/>
    </location>
</feature>
<keyword evidence="8" id="KW-0479">Metal-binding</keyword>
<evidence type="ECO:0000256" key="14">
    <source>
        <dbReference type="ARBA" id="ARBA00023136"/>
    </source>
</evidence>
<feature type="region of interest" description="Disordered" evidence="16">
    <location>
        <begin position="521"/>
        <end position="630"/>
    </location>
</feature>
<comment type="subcellular location">
    <subcellularLocation>
        <location evidence="2">Endoplasmic reticulum membrane</location>
        <topology evidence="2">Multi-pass membrane protein</topology>
    </subcellularLocation>
</comment>
<feature type="compositionally biased region" description="Low complexity" evidence="16">
    <location>
        <begin position="395"/>
        <end position="405"/>
    </location>
</feature>
<feature type="transmembrane region" description="Helical" evidence="17">
    <location>
        <begin position="249"/>
        <end position="268"/>
    </location>
</feature>
<feature type="compositionally biased region" description="Pro residues" evidence="16">
    <location>
        <begin position="406"/>
        <end position="418"/>
    </location>
</feature>
<evidence type="ECO:0000256" key="13">
    <source>
        <dbReference type="ARBA" id="ARBA00022989"/>
    </source>
</evidence>
<accession>A0A5C3NAI2</accession>
<reference evidence="19 20" key="1">
    <citation type="journal article" date="2019" name="Nat. Ecol. Evol.">
        <title>Megaphylogeny resolves global patterns of mushroom evolution.</title>
        <authorList>
            <person name="Varga T."/>
            <person name="Krizsan K."/>
            <person name="Foldi C."/>
            <person name="Dima B."/>
            <person name="Sanchez-Garcia M."/>
            <person name="Sanchez-Ramirez S."/>
            <person name="Szollosi G.J."/>
            <person name="Szarkandi J.G."/>
            <person name="Papp V."/>
            <person name="Albert L."/>
            <person name="Andreopoulos W."/>
            <person name="Angelini C."/>
            <person name="Antonin V."/>
            <person name="Barry K.W."/>
            <person name="Bougher N.L."/>
            <person name="Buchanan P."/>
            <person name="Buyck B."/>
            <person name="Bense V."/>
            <person name="Catcheside P."/>
            <person name="Chovatia M."/>
            <person name="Cooper J."/>
            <person name="Damon W."/>
            <person name="Desjardin D."/>
            <person name="Finy P."/>
            <person name="Geml J."/>
            <person name="Haridas S."/>
            <person name="Hughes K."/>
            <person name="Justo A."/>
            <person name="Karasinski D."/>
            <person name="Kautmanova I."/>
            <person name="Kiss B."/>
            <person name="Kocsube S."/>
            <person name="Kotiranta H."/>
            <person name="LaButti K.M."/>
            <person name="Lechner B.E."/>
            <person name="Liimatainen K."/>
            <person name="Lipzen A."/>
            <person name="Lukacs Z."/>
            <person name="Mihaltcheva S."/>
            <person name="Morgado L.N."/>
            <person name="Niskanen T."/>
            <person name="Noordeloos M.E."/>
            <person name="Ohm R.A."/>
            <person name="Ortiz-Santana B."/>
            <person name="Ovrebo C."/>
            <person name="Racz N."/>
            <person name="Riley R."/>
            <person name="Savchenko A."/>
            <person name="Shiryaev A."/>
            <person name="Soop K."/>
            <person name="Spirin V."/>
            <person name="Szebenyi C."/>
            <person name="Tomsovsky M."/>
            <person name="Tulloss R.E."/>
            <person name="Uehling J."/>
            <person name="Grigoriev I.V."/>
            <person name="Vagvolgyi C."/>
            <person name="Papp T."/>
            <person name="Martin F.M."/>
            <person name="Miettinen O."/>
            <person name="Hibbett D.S."/>
            <person name="Nagy L.G."/>
        </authorList>
    </citation>
    <scope>NUCLEOTIDE SEQUENCE [LARGE SCALE GENOMIC DNA]</scope>
    <source>
        <strain evidence="19 20">OMC1185</strain>
    </source>
</reference>
<dbReference type="CDD" id="cd16479">
    <property type="entry name" value="RING-H2_synoviolin"/>
    <property type="match status" value="1"/>
</dbReference>
<evidence type="ECO:0000256" key="2">
    <source>
        <dbReference type="ARBA" id="ARBA00004477"/>
    </source>
</evidence>
<evidence type="ECO:0000256" key="1">
    <source>
        <dbReference type="ARBA" id="ARBA00000900"/>
    </source>
</evidence>
<dbReference type="PROSITE" id="PS50089">
    <property type="entry name" value="ZF_RING_2"/>
    <property type="match status" value="1"/>
</dbReference>
<keyword evidence="7 17" id="KW-0812">Transmembrane</keyword>
<dbReference type="InterPro" id="IPR057992">
    <property type="entry name" value="TPR_SYVN1_N"/>
</dbReference>
<dbReference type="EC" id="2.3.2.27" evidence="5"/>
<dbReference type="GO" id="GO:0005789">
    <property type="term" value="C:endoplasmic reticulum membrane"/>
    <property type="evidence" value="ECO:0007669"/>
    <property type="project" value="UniProtKB-SubCell"/>
</dbReference>
<dbReference type="Proteomes" id="UP000305948">
    <property type="component" value="Unassembled WGS sequence"/>
</dbReference>
<dbReference type="GO" id="GO:0008270">
    <property type="term" value="F:zinc ion binding"/>
    <property type="evidence" value="ECO:0007669"/>
    <property type="project" value="UniProtKB-KW"/>
</dbReference>
<keyword evidence="10" id="KW-0833">Ubl conjugation pathway</keyword>
<evidence type="ECO:0000256" key="4">
    <source>
        <dbReference type="ARBA" id="ARBA00010089"/>
    </source>
</evidence>
<comment type="pathway">
    <text evidence="3">Protein modification; protein ubiquitination.</text>
</comment>
<feature type="transmembrane region" description="Helical" evidence="17">
    <location>
        <begin position="119"/>
        <end position="138"/>
    </location>
</feature>
<dbReference type="InterPro" id="IPR013083">
    <property type="entry name" value="Znf_RING/FYVE/PHD"/>
</dbReference>
<proteinExistence type="inferred from homology"/>
<feature type="compositionally biased region" description="Low complexity" evidence="16">
    <location>
        <begin position="755"/>
        <end position="782"/>
    </location>
</feature>
<dbReference type="InterPro" id="IPR058051">
    <property type="entry name" value="Znf_RING_synoviolin"/>
</dbReference>
<dbReference type="Gene3D" id="3.30.40.10">
    <property type="entry name" value="Zinc/RING finger domain, C3HC4 (zinc finger)"/>
    <property type="match status" value="1"/>
</dbReference>
<dbReference type="GO" id="GO:0016567">
    <property type="term" value="P:protein ubiquitination"/>
    <property type="evidence" value="ECO:0007669"/>
    <property type="project" value="UniProtKB-UniPathway"/>
</dbReference>
<feature type="compositionally biased region" description="Low complexity" evidence="16">
    <location>
        <begin position="584"/>
        <end position="630"/>
    </location>
</feature>
<comment type="similarity">
    <text evidence="4">Belongs to the HRD1 family.</text>
</comment>
<dbReference type="STRING" id="5364.A0A5C3NAI2"/>
<evidence type="ECO:0000256" key="10">
    <source>
        <dbReference type="ARBA" id="ARBA00022786"/>
    </source>
</evidence>
<feature type="transmembrane region" description="Helical" evidence="17">
    <location>
        <begin position="159"/>
        <end position="180"/>
    </location>
</feature>
<evidence type="ECO:0000259" key="18">
    <source>
        <dbReference type="PROSITE" id="PS50089"/>
    </source>
</evidence>
<dbReference type="UniPathway" id="UPA00143"/>
<dbReference type="AlphaFoldDB" id="A0A5C3NAI2"/>
<dbReference type="GO" id="GO:0036503">
    <property type="term" value="P:ERAD pathway"/>
    <property type="evidence" value="ECO:0007669"/>
    <property type="project" value="TreeGrafter"/>
</dbReference>
<feature type="region of interest" description="Disordered" evidence="16">
    <location>
        <begin position="395"/>
        <end position="454"/>
    </location>
</feature>
<evidence type="ECO:0000256" key="16">
    <source>
        <dbReference type="SAM" id="MobiDB-lite"/>
    </source>
</evidence>
<dbReference type="GO" id="GO:0043161">
    <property type="term" value="P:proteasome-mediated ubiquitin-dependent protein catabolic process"/>
    <property type="evidence" value="ECO:0007669"/>
    <property type="project" value="TreeGrafter"/>
</dbReference>
<dbReference type="InterPro" id="IPR001841">
    <property type="entry name" value="Znf_RING"/>
</dbReference>
<keyword evidence="14 17" id="KW-0472">Membrane</keyword>
<evidence type="ECO:0000256" key="12">
    <source>
        <dbReference type="ARBA" id="ARBA00022833"/>
    </source>
</evidence>
<feature type="compositionally biased region" description="Polar residues" evidence="16">
    <location>
        <begin position="813"/>
        <end position="824"/>
    </location>
</feature>
<feature type="compositionally biased region" description="Low complexity" evidence="16">
    <location>
        <begin position="561"/>
        <end position="576"/>
    </location>
</feature>
<keyword evidence="9 15" id="KW-0863">Zinc-finger</keyword>
<dbReference type="PANTHER" id="PTHR22763:SF184">
    <property type="entry name" value="E3 UBIQUITIN-PROTEIN LIGASE SYNOVIOLIN"/>
    <property type="match status" value="1"/>
</dbReference>
<keyword evidence="20" id="KW-1185">Reference proteome</keyword>
<feature type="region of interest" description="Disordered" evidence="16">
    <location>
        <begin position="738"/>
        <end position="854"/>
    </location>
</feature>
<gene>
    <name evidence="19" type="ORF">OE88DRAFT_1695115</name>
</gene>
<evidence type="ECO:0000313" key="20">
    <source>
        <dbReference type="Proteomes" id="UP000305948"/>
    </source>
</evidence>
<feature type="compositionally biased region" description="Low complexity" evidence="16">
    <location>
        <begin position="825"/>
        <end position="840"/>
    </location>
</feature>
<evidence type="ECO:0000256" key="17">
    <source>
        <dbReference type="SAM" id="Phobius"/>
    </source>
</evidence>
<dbReference type="Pfam" id="PF25563">
    <property type="entry name" value="TPR_SYVN1_N"/>
    <property type="match status" value="1"/>
</dbReference>
<dbReference type="GO" id="GO:0061630">
    <property type="term" value="F:ubiquitin protein ligase activity"/>
    <property type="evidence" value="ECO:0007669"/>
    <property type="project" value="UniProtKB-EC"/>
</dbReference>
<comment type="catalytic activity">
    <reaction evidence="1">
        <text>S-ubiquitinyl-[E2 ubiquitin-conjugating enzyme]-L-cysteine + [acceptor protein]-L-lysine = [E2 ubiquitin-conjugating enzyme]-L-cysteine + N(6)-ubiquitinyl-[acceptor protein]-L-lysine.</text>
        <dbReference type="EC" id="2.3.2.27"/>
    </reaction>
</comment>
<dbReference type="SUPFAM" id="SSF57850">
    <property type="entry name" value="RING/U-box"/>
    <property type="match status" value="1"/>
</dbReference>
<dbReference type="InterPro" id="IPR050731">
    <property type="entry name" value="HRD1_E3_ubiq-ligases"/>
</dbReference>
<sequence length="950" mass="102726">MPINDFIRQRVRPFAVGLTSHFFLYSILSTVAVSAAVLNALQNYSNFYSVTIYLSKSSRSVLILVNFGLLLALLCGRMMQRIFLGPLQAREVERLYDRLWFFVTESLLAFTIFRDEFDMPFAFMFGLLLFIKCFHWLMADRIDTMDQVPYPGPPPIFHVRMNCLCALLAFTDLAMFVFAVESTLAHGVGGNLLFASEYAILMASATNSMAKYILSVVDLRRARSRGGATAPPWENKSMYVFYIELATDFLKLSTYLTFCAIIVTFYGLPLNVVRDVYMTSRSFITRLRALVRYRTATRNMDERYPNATEEEMNALSDRTCIICREEMSLPNAPAPGGSEGNTPQPQAPIADGPNMTPKKLPCGHIFHFHCLRSWLERQQSCPTCRRTVLETNQQGTQQAGQAGARPPAPQPGAAPIPPNFVNWLGGAPGQQPPPQGQQLPPPNGPGFLGRMFGAAQQPPIVPGQFADGVRVEPLPLAWNPPPPPMYYQHGPPQQPVQPVPIFQGFPGPNGVWQPWGMDQRWFQPDVQPAPTPTTQAPTHPPDGPASAPVMESNSQAQGTDRPATPREAAAQAALRRFNSGASPSERTSSEAGASSAGPSDSRDGSAQPSTGGAAATSGAPGTTPAANGSARLEVPRLIPIVELNQNQAPAWDPRSGSLRIPPPRRPPQGQGQGQAGRPNLQVRRQRSPLSRLPETLTEEQLARLDRVTREAIDERIRVLEGVGGTVGRCVEELLRVRSVLPPGRGGQGRQGGQGAAQSGQGPAQSRQGPSQNGQGPVQNGQGLAQSSRAPAQSTQQPVHSQSGQTPPHDGQPPTLNVPTPTQDTQASSQSAQAGSSSQGQERPPGISEETLRMMTSIKLSDVTTEDWREIVKLRDEMAEEVRKLDAAIAEVEAAGMEAETSDTEDDAAGGAERPRADGVGGAAEQSHPEVTLEMEAETEQAGADETLVGS</sequence>
<feature type="compositionally biased region" description="Polar residues" evidence="16">
    <location>
        <begin position="783"/>
        <end position="805"/>
    </location>
</feature>
<dbReference type="EMBL" id="ML213506">
    <property type="protein sequence ID" value="TFK54025.1"/>
    <property type="molecule type" value="Genomic_DNA"/>
</dbReference>
<feature type="region of interest" description="Disordered" evidence="16">
    <location>
        <begin position="644"/>
        <end position="696"/>
    </location>
</feature>
<evidence type="ECO:0000256" key="8">
    <source>
        <dbReference type="ARBA" id="ARBA00022723"/>
    </source>
</evidence>
<name>A0A5C3NAI2_9AGAM</name>
<dbReference type="SMART" id="SM00184">
    <property type="entry name" value="RING"/>
    <property type="match status" value="1"/>
</dbReference>
<dbReference type="Pfam" id="PF13639">
    <property type="entry name" value="zf-RING_2"/>
    <property type="match status" value="1"/>
</dbReference>
<keyword evidence="13 17" id="KW-1133">Transmembrane helix</keyword>
<feature type="compositionally biased region" description="Gly residues" evidence="16">
    <location>
        <begin position="743"/>
        <end position="754"/>
    </location>
</feature>
<feature type="transmembrane region" description="Helical" evidence="17">
    <location>
        <begin position="61"/>
        <end position="83"/>
    </location>
</feature>
<feature type="region of interest" description="Disordered" evidence="16">
    <location>
        <begin position="894"/>
        <end position="950"/>
    </location>
</feature>
<evidence type="ECO:0000313" key="19">
    <source>
        <dbReference type="EMBL" id="TFK54025.1"/>
    </source>
</evidence>
<protein>
    <recommendedName>
        <fullName evidence="5">RING-type E3 ubiquitin transferase</fullName>
        <ecNumber evidence="5">2.3.2.27</ecNumber>
    </recommendedName>
</protein>
<evidence type="ECO:0000256" key="3">
    <source>
        <dbReference type="ARBA" id="ARBA00004906"/>
    </source>
</evidence>
<evidence type="ECO:0000256" key="15">
    <source>
        <dbReference type="PROSITE-ProRule" id="PRU00175"/>
    </source>
</evidence>
<keyword evidence="12" id="KW-0862">Zinc</keyword>
<evidence type="ECO:0000256" key="7">
    <source>
        <dbReference type="ARBA" id="ARBA00022692"/>
    </source>
</evidence>
<feature type="region of interest" description="Disordered" evidence="16">
    <location>
        <begin position="331"/>
        <end position="355"/>
    </location>
</feature>
<feature type="transmembrane region" description="Helical" evidence="17">
    <location>
        <begin position="192"/>
        <end position="214"/>
    </location>
</feature>
<feature type="transmembrane region" description="Helical" evidence="17">
    <location>
        <begin position="21"/>
        <end position="41"/>
    </location>
</feature>
<organism evidence="19 20">
    <name type="scientific">Heliocybe sulcata</name>
    <dbReference type="NCBI Taxonomy" id="5364"/>
    <lineage>
        <taxon>Eukaryota</taxon>
        <taxon>Fungi</taxon>
        <taxon>Dikarya</taxon>
        <taxon>Basidiomycota</taxon>
        <taxon>Agaricomycotina</taxon>
        <taxon>Agaricomycetes</taxon>
        <taxon>Gloeophyllales</taxon>
        <taxon>Gloeophyllaceae</taxon>
        <taxon>Heliocybe</taxon>
    </lineage>
</organism>
<dbReference type="OrthoDB" id="7759664at2759"/>
<evidence type="ECO:0000256" key="6">
    <source>
        <dbReference type="ARBA" id="ARBA00022679"/>
    </source>
</evidence>
<keyword evidence="6" id="KW-0808">Transferase</keyword>
<dbReference type="PANTHER" id="PTHR22763">
    <property type="entry name" value="RING ZINC FINGER PROTEIN"/>
    <property type="match status" value="1"/>
</dbReference>
<feature type="compositionally biased region" description="Pro residues" evidence="16">
    <location>
        <begin position="430"/>
        <end position="444"/>
    </location>
</feature>
<evidence type="ECO:0000256" key="11">
    <source>
        <dbReference type="ARBA" id="ARBA00022824"/>
    </source>
</evidence>
<keyword evidence="11" id="KW-0256">Endoplasmic reticulum</keyword>
<evidence type="ECO:0000256" key="5">
    <source>
        <dbReference type="ARBA" id="ARBA00012483"/>
    </source>
</evidence>